<feature type="region of interest" description="Disordered" evidence="1">
    <location>
        <begin position="118"/>
        <end position="156"/>
    </location>
</feature>
<proteinExistence type="predicted"/>
<gene>
    <name evidence="2" type="ORF">DERYTH_LOCUS20933</name>
</gene>
<dbReference type="OrthoDB" id="2407570at2759"/>
<sequence>MIERGLDQEVMTEIEKVGQDIIEAMKIAIQEVIIEGVEIVDQKVMIEEIEIVDQEVMIEEIEILPISKEPYLDRQVEKNQISSIMQGKEIQKLFKEFLNQKLNSDNISLYIDKEDLLGQNHSRPQERSSQKSLRRSNQGYSQIQDRTSPQEGSSSSNVRFKYLDLTDLPDNLLAALRKRKNRANTIEYLVTITSKTDEENPTGEQKVIVKDLKWRSDTTPDWTISGYEGSLKTAIQNACAERSSSVLPQ</sequence>
<comment type="caution">
    <text evidence="2">The sequence shown here is derived from an EMBL/GenBank/DDBJ whole genome shotgun (WGS) entry which is preliminary data.</text>
</comment>
<evidence type="ECO:0000313" key="3">
    <source>
        <dbReference type="Proteomes" id="UP000789405"/>
    </source>
</evidence>
<dbReference type="AlphaFoldDB" id="A0A9N9JM45"/>
<protein>
    <submittedName>
        <fullName evidence="2">19645_t:CDS:1</fullName>
    </submittedName>
</protein>
<dbReference type="Proteomes" id="UP000789405">
    <property type="component" value="Unassembled WGS sequence"/>
</dbReference>
<reference evidence="2" key="1">
    <citation type="submission" date="2021-06" db="EMBL/GenBank/DDBJ databases">
        <authorList>
            <person name="Kallberg Y."/>
            <person name="Tangrot J."/>
            <person name="Rosling A."/>
        </authorList>
    </citation>
    <scope>NUCLEOTIDE SEQUENCE</scope>
    <source>
        <strain evidence="2">MA453B</strain>
    </source>
</reference>
<name>A0A9N9JM45_9GLOM</name>
<keyword evidence="3" id="KW-1185">Reference proteome</keyword>
<accession>A0A9N9JM45</accession>
<evidence type="ECO:0000313" key="2">
    <source>
        <dbReference type="EMBL" id="CAG8788565.1"/>
    </source>
</evidence>
<organism evidence="2 3">
    <name type="scientific">Dentiscutata erythropus</name>
    <dbReference type="NCBI Taxonomy" id="1348616"/>
    <lineage>
        <taxon>Eukaryota</taxon>
        <taxon>Fungi</taxon>
        <taxon>Fungi incertae sedis</taxon>
        <taxon>Mucoromycota</taxon>
        <taxon>Glomeromycotina</taxon>
        <taxon>Glomeromycetes</taxon>
        <taxon>Diversisporales</taxon>
        <taxon>Gigasporaceae</taxon>
        <taxon>Dentiscutata</taxon>
    </lineage>
</organism>
<dbReference type="EMBL" id="CAJVPY010025649">
    <property type="protein sequence ID" value="CAG8788565.1"/>
    <property type="molecule type" value="Genomic_DNA"/>
</dbReference>
<feature type="compositionally biased region" description="Polar residues" evidence="1">
    <location>
        <begin position="135"/>
        <end position="156"/>
    </location>
</feature>
<evidence type="ECO:0000256" key="1">
    <source>
        <dbReference type="SAM" id="MobiDB-lite"/>
    </source>
</evidence>